<dbReference type="AlphaFoldDB" id="A0AAD3XYL0"/>
<feature type="compositionally biased region" description="Polar residues" evidence="1">
    <location>
        <begin position="330"/>
        <end position="345"/>
    </location>
</feature>
<feature type="compositionally biased region" description="Basic and acidic residues" evidence="1">
    <location>
        <begin position="210"/>
        <end position="220"/>
    </location>
</feature>
<accession>A0AAD3XYL0</accession>
<feature type="compositionally biased region" description="Low complexity" evidence="1">
    <location>
        <begin position="392"/>
        <end position="403"/>
    </location>
</feature>
<proteinExistence type="predicted"/>
<evidence type="ECO:0000313" key="3">
    <source>
        <dbReference type="Proteomes" id="UP001279734"/>
    </source>
</evidence>
<dbReference type="Proteomes" id="UP001279734">
    <property type="component" value="Unassembled WGS sequence"/>
</dbReference>
<keyword evidence="3" id="KW-1185">Reference proteome</keyword>
<feature type="region of interest" description="Disordered" evidence="1">
    <location>
        <begin position="1"/>
        <end position="123"/>
    </location>
</feature>
<reference evidence="2" key="1">
    <citation type="submission" date="2023-05" db="EMBL/GenBank/DDBJ databases">
        <title>Nepenthes gracilis genome sequencing.</title>
        <authorList>
            <person name="Fukushima K."/>
        </authorList>
    </citation>
    <scope>NUCLEOTIDE SEQUENCE</scope>
    <source>
        <strain evidence="2">SING2019-196</strain>
    </source>
</reference>
<feature type="compositionally biased region" description="Low complexity" evidence="1">
    <location>
        <begin position="47"/>
        <end position="58"/>
    </location>
</feature>
<comment type="caution">
    <text evidence="2">The sequence shown here is derived from an EMBL/GenBank/DDBJ whole genome shotgun (WGS) entry which is preliminary data.</text>
</comment>
<sequence length="470" mass="52302">MDLAYSKDEHEQVRNGYGSRIHDHEVRYRVSGRVRQKDIKEREAVNGSHRTSSSRSGSGVSGGGDRGPSRCGHLVKLADREPGELSSDGSGGAFESESLFNDSEVSKTENRTQSPLLTQKRKFSPIVWDRDDKEVRDSSKTRIVTASTIRPYAPSFAKSNRQSPNVVPDEALISPLELQPSLLKILDEHEHGFAEDALSYSPSNMPYSSPRERRWLKENEGEQVEDEDYIPARNISASRWAGDANSPADEGEISNPRKRSEIIFSKFQETRVNRRPSGPELWELKREGSDGAKTRSSDSERDMRSIPSSGDRGVENISDKEDHMELDVECNSNSAHLSRSDTYSDNENKSRENQSLYVLHKEQSICFRGAEVYRVSGRVRQKDIKEQEAVNGSHRTSSSRSGSGVSGCGGGGPSRCGHSVRLADRELGELSSDGSGGAFESESLFMIARSQRWRIGPNPLYLLGKGYFRP</sequence>
<evidence type="ECO:0000313" key="2">
    <source>
        <dbReference type="EMBL" id="GMH20776.1"/>
    </source>
</evidence>
<evidence type="ECO:0000256" key="1">
    <source>
        <dbReference type="SAM" id="MobiDB-lite"/>
    </source>
</evidence>
<feature type="region of interest" description="Disordered" evidence="1">
    <location>
        <begin position="269"/>
        <end position="317"/>
    </location>
</feature>
<feature type="compositionally biased region" description="Basic and acidic residues" evidence="1">
    <location>
        <begin position="282"/>
        <end position="304"/>
    </location>
</feature>
<organism evidence="2 3">
    <name type="scientific">Nepenthes gracilis</name>
    <name type="common">Slender pitcher plant</name>
    <dbReference type="NCBI Taxonomy" id="150966"/>
    <lineage>
        <taxon>Eukaryota</taxon>
        <taxon>Viridiplantae</taxon>
        <taxon>Streptophyta</taxon>
        <taxon>Embryophyta</taxon>
        <taxon>Tracheophyta</taxon>
        <taxon>Spermatophyta</taxon>
        <taxon>Magnoliopsida</taxon>
        <taxon>eudicotyledons</taxon>
        <taxon>Gunneridae</taxon>
        <taxon>Pentapetalae</taxon>
        <taxon>Caryophyllales</taxon>
        <taxon>Nepenthaceae</taxon>
        <taxon>Nepenthes</taxon>
    </lineage>
</organism>
<feature type="compositionally biased region" description="Basic and acidic residues" evidence="1">
    <location>
        <begin position="1"/>
        <end position="13"/>
    </location>
</feature>
<dbReference type="EMBL" id="BSYO01000022">
    <property type="protein sequence ID" value="GMH20776.1"/>
    <property type="molecule type" value="Genomic_DNA"/>
</dbReference>
<protein>
    <submittedName>
        <fullName evidence="2">Uncharacterized protein</fullName>
    </submittedName>
</protein>
<name>A0AAD3XYL0_NEPGR</name>
<feature type="region of interest" description="Disordered" evidence="1">
    <location>
        <begin position="240"/>
        <end position="259"/>
    </location>
</feature>
<feature type="compositionally biased region" description="Low complexity" evidence="1">
    <location>
        <begin position="199"/>
        <end position="209"/>
    </location>
</feature>
<gene>
    <name evidence="2" type="ORF">Nepgr_022618</name>
</gene>
<feature type="region of interest" description="Disordered" evidence="1">
    <location>
        <begin position="387"/>
        <end position="412"/>
    </location>
</feature>
<feature type="region of interest" description="Disordered" evidence="1">
    <location>
        <begin position="330"/>
        <end position="350"/>
    </location>
</feature>
<feature type="region of interest" description="Disordered" evidence="1">
    <location>
        <begin position="194"/>
        <end position="228"/>
    </location>
</feature>
<feature type="compositionally biased region" description="Basic and acidic residues" evidence="1">
    <location>
        <begin position="35"/>
        <end position="44"/>
    </location>
</feature>